<organism evidence="4 5">
    <name type="scientific">Rubripirellula amarantea</name>
    <dbReference type="NCBI Taxonomy" id="2527999"/>
    <lineage>
        <taxon>Bacteria</taxon>
        <taxon>Pseudomonadati</taxon>
        <taxon>Planctomycetota</taxon>
        <taxon>Planctomycetia</taxon>
        <taxon>Pirellulales</taxon>
        <taxon>Pirellulaceae</taxon>
        <taxon>Rubripirellula</taxon>
    </lineage>
</organism>
<dbReference type="RefSeq" id="WP_146515911.1">
    <property type="nucleotide sequence ID" value="NZ_SJPI01000002.1"/>
</dbReference>
<evidence type="ECO:0000256" key="1">
    <source>
        <dbReference type="ARBA" id="ARBA00001933"/>
    </source>
</evidence>
<dbReference type="PANTHER" id="PTHR32328">
    <property type="entry name" value="L-SERYL-TRNA(SEC) SELENIUM TRANSFERASE"/>
    <property type="match status" value="1"/>
</dbReference>
<dbReference type="AlphaFoldDB" id="A0A5C5WL72"/>
<evidence type="ECO:0000256" key="3">
    <source>
        <dbReference type="ARBA" id="ARBA00044507"/>
    </source>
</evidence>
<dbReference type="OrthoDB" id="247355at2"/>
<dbReference type="InterPro" id="IPR018319">
    <property type="entry name" value="SelA-like"/>
</dbReference>
<comment type="similarity">
    <text evidence="3">Belongs to the SelA family.</text>
</comment>
<dbReference type="PANTHER" id="PTHR32328:SF0">
    <property type="entry name" value="L-SERYL-TRNA(SEC) SELENIUM TRANSFERASE"/>
    <property type="match status" value="1"/>
</dbReference>
<evidence type="ECO:0000313" key="4">
    <source>
        <dbReference type="EMBL" id="TWT50733.1"/>
    </source>
</evidence>
<name>A0A5C5WL72_9BACT</name>
<dbReference type="EC" id="2.9.1.1" evidence="4"/>
<keyword evidence="5" id="KW-1185">Reference proteome</keyword>
<comment type="cofactor">
    <cofactor evidence="1">
        <name>pyridoxal 5'-phosphate</name>
        <dbReference type="ChEBI" id="CHEBI:597326"/>
    </cofactor>
</comment>
<sequence>MALPSWTVELLRRSLNEVADRARQPETIEKIKTQATEILQELPGTAARGIDAVMRSAEVGRKSVEKWARKHTQIAVPMINATGTLITDQGDGLALADPVFEIGREVMAGDTLRGDVLAERLHRRLQKAVADISHPSGKPVSAAISSSFAAAVASVATFSDSRTIAVHRSDCVRLPDGQSLPESLSSIGVRVAGLRSTVMEVGSSNHRDAADFSSVERACVVVADGGSEPLQTFDLQDKEAIQVAVLPVGLIHNKVDPSFAILSAEALLADKIDVVVLPGDGLVGGPASGILIGRADLIDAITSSVAWRVLRASDATTAMTTVAIEIDGSSVDVSPAIARLQTSEANLKDRAERLATRLSGSDLIASCQVTADDARLTPKGRWVVPSRQLCIRHQSKSAAEWSQSLREDMPAILTTHDETFVKVDLRWLNAASDAKLGELLAS</sequence>
<reference evidence="4 5" key="1">
    <citation type="submission" date="2019-02" db="EMBL/GenBank/DDBJ databases">
        <title>Deep-cultivation of Planctomycetes and their phenomic and genomic characterization uncovers novel biology.</title>
        <authorList>
            <person name="Wiegand S."/>
            <person name="Jogler M."/>
            <person name="Boedeker C."/>
            <person name="Pinto D."/>
            <person name="Vollmers J."/>
            <person name="Rivas-Marin E."/>
            <person name="Kohn T."/>
            <person name="Peeters S.H."/>
            <person name="Heuer A."/>
            <person name="Rast P."/>
            <person name="Oberbeckmann S."/>
            <person name="Bunk B."/>
            <person name="Jeske O."/>
            <person name="Meyerdierks A."/>
            <person name="Storesund J.E."/>
            <person name="Kallscheuer N."/>
            <person name="Luecker S."/>
            <person name="Lage O.M."/>
            <person name="Pohl T."/>
            <person name="Merkel B.J."/>
            <person name="Hornburger P."/>
            <person name="Mueller R.-W."/>
            <person name="Bruemmer F."/>
            <person name="Labrenz M."/>
            <person name="Spormann A.M."/>
            <person name="Op Den Camp H."/>
            <person name="Overmann J."/>
            <person name="Amann R."/>
            <person name="Jetten M.S.M."/>
            <person name="Mascher T."/>
            <person name="Medema M.H."/>
            <person name="Devos D.P."/>
            <person name="Kaster A.-K."/>
            <person name="Ovreas L."/>
            <person name="Rohde M."/>
            <person name="Galperin M.Y."/>
            <person name="Jogler C."/>
        </authorList>
    </citation>
    <scope>NUCLEOTIDE SEQUENCE [LARGE SCALE GENOMIC DNA]</scope>
    <source>
        <strain evidence="4 5">Pla22</strain>
    </source>
</reference>
<gene>
    <name evidence="4" type="primary">selA</name>
    <name evidence="4" type="ORF">Pla22_34760</name>
</gene>
<dbReference type="EMBL" id="SJPI01000002">
    <property type="protein sequence ID" value="TWT50733.1"/>
    <property type="molecule type" value="Genomic_DNA"/>
</dbReference>
<keyword evidence="4" id="KW-0808">Transferase</keyword>
<keyword evidence="2" id="KW-0663">Pyridoxal phosphate</keyword>
<proteinExistence type="inferred from homology"/>
<dbReference type="Proteomes" id="UP000316598">
    <property type="component" value="Unassembled WGS sequence"/>
</dbReference>
<dbReference type="InterPro" id="IPR015421">
    <property type="entry name" value="PyrdxlP-dep_Trfase_major"/>
</dbReference>
<comment type="caution">
    <text evidence="4">The sequence shown here is derived from an EMBL/GenBank/DDBJ whole genome shotgun (WGS) entry which is preliminary data.</text>
</comment>
<evidence type="ECO:0000313" key="5">
    <source>
        <dbReference type="Proteomes" id="UP000316598"/>
    </source>
</evidence>
<dbReference type="Gene3D" id="3.40.640.10">
    <property type="entry name" value="Type I PLP-dependent aspartate aminotransferase-like (Major domain)"/>
    <property type="match status" value="1"/>
</dbReference>
<accession>A0A5C5WL72</accession>
<dbReference type="Pfam" id="PF03841">
    <property type="entry name" value="SelA"/>
    <property type="match status" value="1"/>
</dbReference>
<dbReference type="Gene3D" id="3.90.1150.180">
    <property type="match status" value="1"/>
</dbReference>
<evidence type="ECO:0000256" key="2">
    <source>
        <dbReference type="ARBA" id="ARBA00022898"/>
    </source>
</evidence>
<dbReference type="GO" id="GO:0004125">
    <property type="term" value="F:L-seryl-tRNA(Sec) selenium transferase activity"/>
    <property type="evidence" value="ECO:0007669"/>
    <property type="project" value="UniProtKB-EC"/>
</dbReference>
<protein>
    <submittedName>
        <fullName evidence="4">L-seryl-tRNA(Sec) selenium transferase</fullName>
        <ecNumber evidence="4">2.9.1.1</ecNumber>
    </submittedName>
</protein>